<evidence type="ECO:0000313" key="3">
    <source>
        <dbReference type="EMBL" id="KAL0564419.1"/>
    </source>
</evidence>
<dbReference type="Pfam" id="PF04937">
    <property type="entry name" value="DUF659"/>
    <property type="match status" value="1"/>
</dbReference>
<dbReference type="InterPro" id="IPR007021">
    <property type="entry name" value="DUF659"/>
</dbReference>
<dbReference type="EMBL" id="JBAHYK010002795">
    <property type="protein sequence ID" value="KAL0564419.1"/>
    <property type="molecule type" value="Genomic_DNA"/>
</dbReference>
<feature type="domain" description="DUF659" evidence="2">
    <location>
        <begin position="170"/>
        <end position="319"/>
    </location>
</feature>
<evidence type="ECO:0000313" key="4">
    <source>
        <dbReference type="Proteomes" id="UP001465976"/>
    </source>
</evidence>
<reference evidence="3 4" key="1">
    <citation type="submission" date="2024-02" db="EMBL/GenBank/DDBJ databases">
        <title>A draft genome for the cacao thread blight pathogen Marasmius crinis-equi.</title>
        <authorList>
            <person name="Cohen S.P."/>
            <person name="Baruah I.K."/>
            <person name="Amoako-Attah I."/>
            <person name="Bukari Y."/>
            <person name="Meinhardt L.W."/>
            <person name="Bailey B.A."/>
        </authorList>
    </citation>
    <scope>NUCLEOTIDE SEQUENCE [LARGE SCALE GENOMIC DNA]</scope>
    <source>
        <strain evidence="3 4">GH-76</strain>
    </source>
</reference>
<organism evidence="3 4">
    <name type="scientific">Marasmius crinis-equi</name>
    <dbReference type="NCBI Taxonomy" id="585013"/>
    <lineage>
        <taxon>Eukaryota</taxon>
        <taxon>Fungi</taxon>
        <taxon>Dikarya</taxon>
        <taxon>Basidiomycota</taxon>
        <taxon>Agaricomycotina</taxon>
        <taxon>Agaricomycetes</taxon>
        <taxon>Agaricomycetidae</taxon>
        <taxon>Agaricales</taxon>
        <taxon>Marasmiineae</taxon>
        <taxon>Marasmiaceae</taxon>
        <taxon>Marasmius</taxon>
    </lineage>
</organism>
<evidence type="ECO:0000256" key="1">
    <source>
        <dbReference type="SAM" id="MobiDB-lite"/>
    </source>
</evidence>
<accession>A0ABR3ENF9</accession>
<feature type="region of interest" description="Disordered" evidence="1">
    <location>
        <begin position="789"/>
        <end position="813"/>
    </location>
</feature>
<dbReference type="Proteomes" id="UP001465976">
    <property type="component" value="Unassembled WGS sequence"/>
</dbReference>
<sequence>MPPPEGPLWKFFIKGGKQNTAHAIAYCRACIEKRRPSGTAIELDDEGKPILSTQSWVVEAMGANAGRACGKRSSMIAHILGKSGRGACPNASSEARKEARRLKGGNETSKRARDDDSDEEEEDGSQPAAKKDKTGVTYQHTGKNEADSPPDPEVIKLFLMFRARAIDAMPSRQQIGGKLLDEAHGKVVEKLKGLLKGKYATLGSDGWKDESRDSVKGVNVTCEHKAYTTDLILATGHKKDGASMCIAFEEMIEDQEDEYGLVVVAVCSDNDGGTARGRKDLIVKWPWLFGIPCLAHQFQLILGDYFKENPAAAETAEQATALIGWLLNHQLVRTVFNEVQAATSNPPGVVLAFLMACITRWNTHLVAFDRLLVLQQSMRQAALTRRDDIIAAQVGAESNAKKKAKLREDAISQIDLIDDVGFWKQLKAVVDDIEPICLGVNINQTDSMCLDQAVLTLAGIFLHFRKHPERAVAQGMVKRIELRWKALDQPLFLFAVIMNPFEKLTRFGDKANILPFTLNDVALQLFRRVNSQPPKVPRSEDAEREFQVNLKERESKLSNAFLHYLSGSGPFQDWENSRENFERVKEKDPIAMWTQYLKMADVRDLADLSILVLSISGTQAGMERTFSDLKIKKTRLRNRMKLPGLKKRTMIGADLRDVQKEDGYIKERGKRHNHDSDKELLPVLQVDMSVNSDINDDDSNESTQRILIRSRQGWREEMVRWIKEEQERDSGDEAEEEARNVAYGGQRRLKWLPQSLELLFGDAPQPELDDHARVLRRRTAYTEEARQLELLAQEEEDPILDDGAIEGSDDDYS</sequence>
<feature type="compositionally biased region" description="Acidic residues" evidence="1">
    <location>
        <begin position="792"/>
        <end position="813"/>
    </location>
</feature>
<comment type="caution">
    <text evidence="3">The sequence shown here is derived from an EMBL/GenBank/DDBJ whole genome shotgun (WGS) entry which is preliminary data.</text>
</comment>
<dbReference type="InterPro" id="IPR012337">
    <property type="entry name" value="RNaseH-like_sf"/>
</dbReference>
<proteinExistence type="predicted"/>
<feature type="compositionally biased region" description="Acidic residues" evidence="1">
    <location>
        <begin position="115"/>
        <end position="124"/>
    </location>
</feature>
<dbReference type="SUPFAM" id="SSF53098">
    <property type="entry name" value="Ribonuclease H-like"/>
    <property type="match status" value="1"/>
</dbReference>
<feature type="region of interest" description="Disordered" evidence="1">
    <location>
        <begin position="82"/>
        <end position="151"/>
    </location>
</feature>
<gene>
    <name evidence="3" type="ORF">V5O48_017626</name>
</gene>
<evidence type="ECO:0000259" key="2">
    <source>
        <dbReference type="Pfam" id="PF04937"/>
    </source>
</evidence>
<protein>
    <recommendedName>
        <fullName evidence="2">DUF659 domain-containing protein</fullName>
    </recommendedName>
</protein>
<name>A0ABR3ENF9_9AGAR</name>
<keyword evidence="4" id="KW-1185">Reference proteome</keyword>